<evidence type="ECO:0000313" key="1">
    <source>
        <dbReference type="EMBL" id="ETL77605.1"/>
    </source>
</evidence>
<reference evidence="1" key="1">
    <citation type="submission" date="2013-11" db="EMBL/GenBank/DDBJ databases">
        <title>The Genome Sequence of Phytophthora parasitica CHvinca01.</title>
        <authorList>
            <consortium name="The Broad Institute Genomics Platform"/>
            <person name="Russ C."/>
            <person name="Tyler B."/>
            <person name="Panabieres F."/>
            <person name="Shan W."/>
            <person name="Tripathy S."/>
            <person name="Grunwald N."/>
            <person name="Machado M."/>
            <person name="Johnson C.S."/>
            <person name="Arredondo F."/>
            <person name="Hong C."/>
            <person name="Coffey M."/>
            <person name="Young S.K."/>
            <person name="Zeng Q."/>
            <person name="Gargeya S."/>
            <person name="Fitzgerald M."/>
            <person name="Abouelleil A."/>
            <person name="Alvarado L."/>
            <person name="Chapman S.B."/>
            <person name="Gainer-Dewar J."/>
            <person name="Goldberg J."/>
            <person name="Griggs A."/>
            <person name="Gujja S."/>
            <person name="Hansen M."/>
            <person name="Howarth C."/>
            <person name="Imamovic A."/>
            <person name="Ireland A."/>
            <person name="Larimer J."/>
            <person name="McCowan C."/>
            <person name="Murphy C."/>
            <person name="Pearson M."/>
            <person name="Poon T.W."/>
            <person name="Priest M."/>
            <person name="Roberts A."/>
            <person name="Saif S."/>
            <person name="Shea T."/>
            <person name="Sykes S."/>
            <person name="Wortman J."/>
            <person name="Nusbaum C."/>
            <person name="Birren B."/>
        </authorList>
    </citation>
    <scope>NUCLEOTIDE SEQUENCE [LARGE SCALE GENOMIC DNA]</scope>
    <source>
        <strain evidence="1">CHvinca01</strain>
    </source>
</reference>
<accession>W2JZN5</accession>
<dbReference type="Proteomes" id="UP000054423">
    <property type="component" value="Unassembled WGS sequence"/>
</dbReference>
<protein>
    <submittedName>
        <fullName evidence="1">Uncharacterized protein</fullName>
    </submittedName>
</protein>
<dbReference type="AlphaFoldDB" id="W2JZN5"/>
<proteinExistence type="predicted"/>
<name>W2JZN5_PHYNI</name>
<organism evidence="1">
    <name type="scientific">Phytophthora nicotianae</name>
    <name type="common">Potato buckeye rot agent</name>
    <name type="synonym">Phytophthora parasitica</name>
    <dbReference type="NCBI Taxonomy" id="4792"/>
    <lineage>
        <taxon>Eukaryota</taxon>
        <taxon>Sar</taxon>
        <taxon>Stramenopiles</taxon>
        <taxon>Oomycota</taxon>
        <taxon>Peronosporomycetes</taxon>
        <taxon>Peronosporales</taxon>
        <taxon>Peronosporaceae</taxon>
        <taxon>Phytophthora</taxon>
    </lineage>
</organism>
<gene>
    <name evidence="1" type="ORF">L917_21454</name>
</gene>
<sequence length="43" mass="4999">MCIVVVCILHQLRTRDFRIKQGEYLPEQHSTQLETKTQLSVGV</sequence>
<dbReference type="EMBL" id="KI683514">
    <property type="protein sequence ID" value="ETL77605.1"/>
    <property type="molecule type" value="Genomic_DNA"/>
</dbReference>